<sequence length="131" mass="14648">MTEQDSNAAGAPPTHEERFAEACKTDSFESYPLKQGPDSGYLVWDVQHVRDGQKVAIDGPFFTEEEARVSADLLRGTFRGARAYKTIRDRIWNYDPRNEQVTFDQARMSRSLLAIRLGVKAPTNSAVGAPE</sequence>
<protein>
    <submittedName>
        <fullName evidence="2">Uncharacterized protein</fullName>
    </submittedName>
</protein>
<proteinExistence type="predicted"/>
<evidence type="ECO:0000313" key="2">
    <source>
        <dbReference type="EMBL" id="AKV06151.1"/>
    </source>
</evidence>
<dbReference type="RefSeq" id="WP_017336038.1">
    <property type="nucleotide sequence ID" value="NZ_CP010945.1"/>
</dbReference>
<dbReference type="EMBL" id="CP010945">
    <property type="protein sequence ID" value="AKV06151.1"/>
    <property type="molecule type" value="Genomic_DNA"/>
</dbReference>
<dbReference type="OrthoDB" id="6882473at2"/>
<evidence type="ECO:0000256" key="1">
    <source>
        <dbReference type="SAM" id="MobiDB-lite"/>
    </source>
</evidence>
<feature type="region of interest" description="Disordered" evidence="1">
    <location>
        <begin position="1"/>
        <end position="20"/>
    </location>
</feature>
<accession>A0A0K1QK65</accession>
<evidence type="ECO:0000313" key="3">
    <source>
        <dbReference type="Proteomes" id="UP000017175"/>
    </source>
</evidence>
<dbReference type="Proteomes" id="UP000017175">
    <property type="component" value="Chromosome"/>
</dbReference>
<gene>
    <name evidence="2" type="ORF">B723_06990</name>
</gene>
<organism evidence="2 3">
    <name type="scientific">Pseudomonas fluorescens NCIMB 11764</name>
    <dbReference type="NCBI Taxonomy" id="1221522"/>
    <lineage>
        <taxon>Bacteria</taxon>
        <taxon>Pseudomonadati</taxon>
        <taxon>Pseudomonadota</taxon>
        <taxon>Gammaproteobacteria</taxon>
        <taxon>Pseudomonadales</taxon>
        <taxon>Pseudomonadaceae</taxon>
        <taxon>Pseudomonas</taxon>
    </lineage>
</organism>
<reference evidence="2 3" key="1">
    <citation type="journal article" date="2012" name="J. Bacteriol.">
        <title>Draft genome sequence of the cyanide-utilizing bacterium Pseudomonas fluorescens strain NCIMB 11764.</title>
        <authorList>
            <person name="Vilo C.A."/>
            <person name="Benedik M.J."/>
            <person name="Kunz D.A."/>
            <person name="Dong Q."/>
        </authorList>
    </citation>
    <scope>NUCLEOTIDE SEQUENCE [LARGE SCALE GENOMIC DNA]</scope>
    <source>
        <strain evidence="2 3">NCIMB 11764</strain>
    </source>
</reference>
<name>A0A0K1QK65_PSEFL</name>
<dbReference type="AlphaFoldDB" id="A0A0K1QK65"/>